<feature type="transmembrane region" description="Helical" evidence="1">
    <location>
        <begin position="219"/>
        <end position="240"/>
    </location>
</feature>
<feature type="transmembrane region" description="Helical" evidence="1">
    <location>
        <begin position="46"/>
        <end position="67"/>
    </location>
</feature>
<comment type="caution">
    <text evidence="2">The sequence shown here is derived from an EMBL/GenBank/DDBJ whole genome shotgun (WGS) entry which is preliminary data.</text>
</comment>
<keyword evidence="3" id="KW-1185">Reference proteome</keyword>
<feature type="transmembrane region" description="Helical" evidence="1">
    <location>
        <begin position="473"/>
        <end position="492"/>
    </location>
</feature>
<accession>A0ABD6CAC6</accession>
<feature type="transmembrane region" description="Helical" evidence="1">
    <location>
        <begin position="512"/>
        <end position="536"/>
    </location>
</feature>
<dbReference type="EMBL" id="JBHUDJ010000003">
    <property type="protein sequence ID" value="MFD1586944.1"/>
    <property type="molecule type" value="Genomic_DNA"/>
</dbReference>
<dbReference type="AlphaFoldDB" id="A0ABD6CAC6"/>
<evidence type="ECO:0000256" key="1">
    <source>
        <dbReference type="SAM" id="Phobius"/>
    </source>
</evidence>
<gene>
    <name evidence="2" type="ORF">ACFR9U_08110</name>
</gene>
<dbReference type="Proteomes" id="UP001597119">
    <property type="component" value="Unassembled WGS sequence"/>
</dbReference>
<sequence length="570" mass="58453">MHPVERAVAGLARLYPWPVETSEELDRALGFLGTTVTPATVVRAGYGTAVLCIPLVVVGVVLSPAWLRPLAGVAGLATLVGLIHVVHTVPKILATARRTRALGEAPALVSRAVLRMRITPATEAAAGFAAETGQGPLAASLREHVRRAAGTPSSGLADFTTEWNEWFPALRRALLLVEAAGTAPAGERERTLDRGIDAVLDGARDEMGAFAASLQGPAAALYAFGVLLPLALVALLPAVGMTGVSVPVAAIVLVYDLLLPGVLLAASAWLLVRRPVTFPPPRISRSHPALPDRRWPPVVAGIAAAAASGSLVPTVLGDWTGPLAAVGCGVSVTLIGHYRPVKAIRDRVTAVEDGLADALYHVGRRVEEGQAVETAIAAAAEEVSDATGEVFADAAHRQRQLKVSVREAFLGEFGALATLPSTRGRSTATLLALAAREGKPAGGAIVAMADHLEELATVERDARHRIGQVTSTLANTAAIFAPLVAGATVALADGMTMDGAGTMAASGPGTAGLGLSVGIYVLVLAALLTTLATGLSRGLDRALVGYRVGWAVLAATATYLASFSATGLLL</sequence>
<evidence type="ECO:0000313" key="2">
    <source>
        <dbReference type="EMBL" id="MFD1586944.1"/>
    </source>
</evidence>
<feature type="transmembrane region" description="Helical" evidence="1">
    <location>
        <begin position="73"/>
        <end position="93"/>
    </location>
</feature>
<feature type="transmembrane region" description="Helical" evidence="1">
    <location>
        <begin position="548"/>
        <end position="569"/>
    </location>
</feature>
<proteinExistence type="predicted"/>
<evidence type="ECO:0000313" key="3">
    <source>
        <dbReference type="Proteomes" id="UP001597119"/>
    </source>
</evidence>
<keyword evidence="1" id="KW-1133">Transmembrane helix</keyword>
<dbReference type="RefSeq" id="WP_247375703.1">
    <property type="nucleotide sequence ID" value="NZ_JALLGV010000001.1"/>
</dbReference>
<keyword evidence="1" id="KW-0472">Membrane</keyword>
<reference evidence="2 3" key="1">
    <citation type="journal article" date="2019" name="Int. J. Syst. Evol. Microbiol.">
        <title>The Global Catalogue of Microorganisms (GCM) 10K type strain sequencing project: providing services to taxonomists for standard genome sequencing and annotation.</title>
        <authorList>
            <consortium name="The Broad Institute Genomics Platform"/>
            <consortium name="The Broad Institute Genome Sequencing Center for Infectious Disease"/>
            <person name="Wu L."/>
            <person name="Ma J."/>
        </authorList>
    </citation>
    <scope>NUCLEOTIDE SEQUENCE [LARGE SCALE GENOMIC DNA]</scope>
    <source>
        <strain evidence="2 3">CGMCC 1.12125</strain>
    </source>
</reference>
<name>A0ABD6CAC6_9EURY</name>
<keyword evidence="1" id="KW-0812">Transmembrane</keyword>
<feature type="transmembrane region" description="Helical" evidence="1">
    <location>
        <begin position="246"/>
        <end position="272"/>
    </location>
</feature>
<protein>
    <submittedName>
        <fullName evidence="2">Type II secretion system protein</fullName>
    </submittedName>
</protein>
<organism evidence="2 3">
    <name type="scientific">Halorientalis brevis</name>
    <dbReference type="NCBI Taxonomy" id="1126241"/>
    <lineage>
        <taxon>Archaea</taxon>
        <taxon>Methanobacteriati</taxon>
        <taxon>Methanobacteriota</taxon>
        <taxon>Stenosarchaea group</taxon>
        <taxon>Halobacteria</taxon>
        <taxon>Halobacteriales</taxon>
        <taxon>Haloarculaceae</taxon>
        <taxon>Halorientalis</taxon>
    </lineage>
</organism>